<proteinExistence type="inferred from homology"/>
<evidence type="ECO:0000256" key="1">
    <source>
        <dbReference type="ARBA" id="ARBA00010587"/>
    </source>
</evidence>
<keyword evidence="2" id="KW-0479">Metal-binding</keyword>
<dbReference type="CDD" id="cd11386">
    <property type="entry name" value="MCP_signal"/>
    <property type="match status" value="1"/>
</dbReference>
<dbReference type="GO" id="GO:0016020">
    <property type="term" value="C:membrane"/>
    <property type="evidence" value="ECO:0007669"/>
    <property type="project" value="InterPro"/>
</dbReference>
<dbReference type="GO" id="GO:0046872">
    <property type="term" value="F:metal ion binding"/>
    <property type="evidence" value="ECO:0007669"/>
    <property type="project" value="UniProtKB-KW"/>
</dbReference>
<dbReference type="InterPro" id="IPR016131">
    <property type="entry name" value="Haemerythrin_Fe_BS"/>
</dbReference>
<dbReference type="SUPFAM" id="SSF47188">
    <property type="entry name" value="Hemerythrin-like"/>
    <property type="match status" value="1"/>
</dbReference>
<dbReference type="GO" id="GO:0007165">
    <property type="term" value="P:signal transduction"/>
    <property type="evidence" value="ECO:0007669"/>
    <property type="project" value="UniProtKB-KW"/>
</dbReference>
<evidence type="ECO:0000256" key="5">
    <source>
        <dbReference type="PROSITE-ProRule" id="PRU00284"/>
    </source>
</evidence>
<feature type="coiled-coil region" evidence="6">
    <location>
        <begin position="84"/>
        <end position="125"/>
    </location>
</feature>
<evidence type="ECO:0000256" key="4">
    <source>
        <dbReference type="ARBA" id="ARBA00023224"/>
    </source>
</evidence>
<dbReference type="PANTHER" id="PTHR32089">
    <property type="entry name" value="METHYL-ACCEPTING CHEMOTAXIS PROTEIN MCPB"/>
    <property type="match status" value="1"/>
</dbReference>
<dbReference type="SMART" id="SM00283">
    <property type="entry name" value="MA"/>
    <property type="match status" value="1"/>
</dbReference>
<evidence type="ECO:0000256" key="7">
    <source>
        <dbReference type="SAM" id="Phobius"/>
    </source>
</evidence>
<dbReference type="InterPro" id="IPR012312">
    <property type="entry name" value="Hemerythrin-like"/>
</dbReference>
<feature type="transmembrane region" description="Helical" evidence="7">
    <location>
        <begin position="27"/>
        <end position="48"/>
    </location>
</feature>
<reference evidence="9" key="1">
    <citation type="submission" date="2016-04" db="EMBL/GenBank/DDBJ databases">
        <authorList>
            <person name="Evans L.H."/>
            <person name="Alamgir A."/>
            <person name="Owens N."/>
            <person name="Weber N.D."/>
            <person name="Virtaneva K."/>
            <person name="Barbian K."/>
            <person name="Babar A."/>
            <person name="Rosenke K."/>
        </authorList>
    </citation>
    <scope>NUCLEOTIDE SEQUENCE</scope>
    <source>
        <strain evidence="9">92-2</strain>
    </source>
</reference>
<keyword evidence="6" id="KW-0175">Coiled coil</keyword>
<dbReference type="SUPFAM" id="SSF58104">
    <property type="entry name" value="Methyl-accepting chemotaxis protein (MCP) signaling domain"/>
    <property type="match status" value="1"/>
</dbReference>
<protein>
    <submittedName>
        <fullName evidence="9">Methyl-accepting chemotaxis sensory transducer</fullName>
    </submittedName>
</protein>
<accession>A0A212KKE7</accession>
<evidence type="ECO:0000256" key="2">
    <source>
        <dbReference type="ARBA" id="ARBA00022723"/>
    </source>
</evidence>
<evidence type="ECO:0000256" key="6">
    <source>
        <dbReference type="SAM" id="Coils"/>
    </source>
</evidence>
<feature type="domain" description="Methyl-accepting transducer" evidence="8">
    <location>
        <begin position="139"/>
        <end position="375"/>
    </location>
</feature>
<dbReference type="EMBL" id="FLUP01000002">
    <property type="protein sequence ID" value="SBW12140.1"/>
    <property type="molecule type" value="Genomic_DNA"/>
</dbReference>
<organism evidence="9">
    <name type="scientific">uncultured Desulfovibrio sp</name>
    <dbReference type="NCBI Taxonomy" id="167968"/>
    <lineage>
        <taxon>Bacteria</taxon>
        <taxon>Pseudomonadati</taxon>
        <taxon>Thermodesulfobacteriota</taxon>
        <taxon>Desulfovibrionia</taxon>
        <taxon>Desulfovibrionales</taxon>
        <taxon>Desulfovibrionaceae</taxon>
        <taxon>Desulfovibrio</taxon>
        <taxon>environmental samples</taxon>
    </lineage>
</organism>
<dbReference type="Pfam" id="PF00015">
    <property type="entry name" value="MCPsignal"/>
    <property type="match status" value="1"/>
</dbReference>
<keyword evidence="7" id="KW-0812">Transmembrane</keyword>
<sequence length="563" mass="60509">MVFISHAFALAMLVILAVVGKIDGLLWLALGGAAACLVVDAIMWLRALAEARQMRELMDDVASGAGESGGANNQERLAYCIGRLRSAEDNLAAERQRTAGLEASNAALQAKLQAAQAENAALSEKFEKGDAVLHKAHTVCAKLSAEAQNLATLVTEVNQGVAVQRDRLNETGGAMDTVSQGAHESSMRVREISENAQTASGSASASKEQVDGAVNSIEQLKDTIVQLKEAMAGLGEKASNIGKVMAVINEVADQTNLLALNAAIEAARAGEAGRGFAVVADEVRKLAEKTMGATREVEDAVKAIQHEAHRNAETVDAAARLSLEGASSASVAGERMREILETMSGTAQHLQAVAATAGVQSENIEDANKALDEIRIVAEQTSGNMKVFTAALLTFQGGMEELDMIVSALASGDYDRASSNKFVQWTPNMDLGINDIDSQHRLLVDYINDLHSAMTNNSSAQEMLGILRKLRDYTSTHFRDEEKHFVHSDYPSTKEHLQIHREFEAKVNEVEQGIKQGTITLSMDLLSFLKDWLVQHIMGMDAQYAPYVKKAARLGTTRKGRVA</sequence>
<dbReference type="PROSITE" id="PS50111">
    <property type="entry name" value="CHEMOTAXIS_TRANSDUC_2"/>
    <property type="match status" value="1"/>
</dbReference>
<dbReference type="AlphaFoldDB" id="A0A212KKE7"/>
<dbReference type="InterPro" id="IPR004089">
    <property type="entry name" value="MCPsignal_dom"/>
</dbReference>
<feature type="coiled-coil region" evidence="6">
    <location>
        <begin position="210"/>
        <end position="237"/>
    </location>
</feature>
<dbReference type="NCBIfam" id="NF033749">
    <property type="entry name" value="bact_hemeryth"/>
    <property type="match status" value="1"/>
</dbReference>
<dbReference type="InterPro" id="IPR035938">
    <property type="entry name" value="Hemerythrin-like_sf"/>
</dbReference>
<evidence type="ECO:0000313" key="9">
    <source>
        <dbReference type="EMBL" id="SBW12140.1"/>
    </source>
</evidence>
<dbReference type="RefSeq" id="WP_227117892.1">
    <property type="nucleotide sequence ID" value="NZ_CABUEN010000002.1"/>
</dbReference>
<dbReference type="PROSITE" id="PS00550">
    <property type="entry name" value="HEMERYTHRINS"/>
    <property type="match status" value="1"/>
</dbReference>
<keyword evidence="4 5" id="KW-0807">Transducer</keyword>
<gene>
    <name evidence="9" type="ORF">KM92DES2_20346</name>
</gene>
<dbReference type="Pfam" id="PF01814">
    <property type="entry name" value="Hemerythrin"/>
    <property type="match status" value="1"/>
</dbReference>
<dbReference type="Gene3D" id="1.10.287.950">
    <property type="entry name" value="Methyl-accepting chemotaxis protein"/>
    <property type="match status" value="1"/>
</dbReference>
<dbReference type="PANTHER" id="PTHR32089:SF112">
    <property type="entry name" value="LYSOZYME-LIKE PROTEIN-RELATED"/>
    <property type="match status" value="1"/>
</dbReference>
<name>A0A212KKE7_9BACT</name>
<dbReference type="Gene3D" id="1.20.120.50">
    <property type="entry name" value="Hemerythrin-like"/>
    <property type="match status" value="1"/>
</dbReference>
<dbReference type="NCBIfam" id="TIGR02481">
    <property type="entry name" value="hemeryth_dom"/>
    <property type="match status" value="1"/>
</dbReference>
<dbReference type="CDD" id="cd12107">
    <property type="entry name" value="Hemerythrin"/>
    <property type="match status" value="1"/>
</dbReference>
<evidence type="ECO:0000259" key="8">
    <source>
        <dbReference type="PROSITE" id="PS50111"/>
    </source>
</evidence>
<comment type="similarity">
    <text evidence="1">Belongs to the hemerythrin family.</text>
</comment>
<keyword evidence="3" id="KW-0408">Iron</keyword>
<dbReference type="InterPro" id="IPR012827">
    <property type="entry name" value="Hemerythrin_metal-bd"/>
</dbReference>
<evidence type="ECO:0000256" key="3">
    <source>
        <dbReference type="ARBA" id="ARBA00023004"/>
    </source>
</evidence>
<keyword evidence="7" id="KW-1133">Transmembrane helix</keyword>
<keyword evidence="7" id="KW-0472">Membrane</keyword>